<name>A0AAN7GEH5_9MYRT</name>
<keyword evidence="2" id="KW-1185">Reference proteome</keyword>
<sequence>MNHDRPHHFLSGVWAKSNALTRDKYLHLGLLSIQIWNSASASRCEFHECFQSIHLAFVCTFLTITYIKKSERCICARMQSVTSLNLKVQFYVSSKVTRPSSH</sequence>
<accession>A0AAN7GEH5</accession>
<dbReference type="AlphaFoldDB" id="A0AAN7GEH5"/>
<gene>
    <name evidence="1" type="ORF">SAY87_024513</name>
</gene>
<protein>
    <submittedName>
        <fullName evidence="1">Uncharacterized protein</fullName>
    </submittedName>
</protein>
<reference evidence="1 2" key="1">
    <citation type="journal article" date="2023" name="Hortic Res">
        <title>Pangenome of water caltrop reveals structural variations and asymmetric subgenome divergence after allopolyploidization.</title>
        <authorList>
            <person name="Zhang X."/>
            <person name="Chen Y."/>
            <person name="Wang L."/>
            <person name="Yuan Y."/>
            <person name="Fang M."/>
            <person name="Shi L."/>
            <person name="Lu R."/>
            <person name="Comes H.P."/>
            <person name="Ma Y."/>
            <person name="Chen Y."/>
            <person name="Huang G."/>
            <person name="Zhou Y."/>
            <person name="Zheng Z."/>
            <person name="Qiu Y."/>
        </authorList>
    </citation>
    <scope>NUCLEOTIDE SEQUENCE [LARGE SCALE GENOMIC DNA]</scope>
    <source>
        <tissue evidence="1">Roots</tissue>
    </source>
</reference>
<dbReference type="Proteomes" id="UP001345219">
    <property type="component" value="Chromosome 19"/>
</dbReference>
<evidence type="ECO:0000313" key="1">
    <source>
        <dbReference type="EMBL" id="KAK4740925.1"/>
    </source>
</evidence>
<dbReference type="EMBL" id="JAXIOK010000024">
    <property type="protein sequence ID" value="KAK4740925.1"/>
    <property type="molecule type" value="Genomic_DNA"/>
</dbReference>
<evidence type="ECO:0000313" key="2">
    <source>
        <dbReference type="Proteomes" id="UP001345219"/>
    </source>
</evidence>
<organism evidence="1 2">
    <name type="scientific">Trapa incisa</name>
    <dbReference type="NCBI Taxonomy" id="236973"/>
    <lineage>
        <taxon>Eukaryota</taxon>
        <taxon>Viridiplantae</taxon>
        <taxon>Streptophyta</taxon>
        <taxon>Embryophyta</taxon>
        <taxon>Tracheophyta</taxon>
        <taxon>Spermatophyta</taxon>
        <taxon>Magnoliopsida</taxon>
        <taxon>eudicotyledons</taxon>
        <taxon>Gunneridae</taxon>
        <taxon>Pentapetalae</taxon>
        <taxon>rosids</taxon>
        <taxon>malvids</taxon>
        <taxon>Myrtales</taxon>
        <taxon>Lythraceae</taxon>
        <taxon>Trapa</taxon>
    </lineage>
</organism>
<comment type="caution">
    <text evidence="1">The sequence shown here is derived from an EMBL/GenBank/DDBJ whole genome shotgun (WGS) entry which is preliminary data.</text>
</comment>
<proteinExistence type="predicted"/>